<organism evidence="1 2">
    <name type="scientific">Coprococcus comes</name>
    <dbReference type="NCBI Taxonomy" id="410072"/>
    <lineage>
        <taxon>Bacteria</taxon>
        <taxon>Bacillati</taxon>
        <taxon>Bacillota</taxon>
        <taxon>Clostridia</taxon>
        <taxon>Lachnospirales</taxon>
        <taxon>Lachnospiraceae</taxon>
        <taxon>Coprococcus</taxon>
    </lineage>
</organism>
<sequence length="127" mass="15035">MNANAKECDINRNVFNEKGDNKRGVEMTRTRYKYMRDYKIDSDTEKKILDFCRTAKGEEQEDVLAACVEANKYIAHYIFLNLITGVGYDRMSRIYFIPVQKVDFQGYRRLAMKKLRDLRLKKEEESG</sequence>
<evidence type="ECO:0000313" key="1">
    <source>
        <dbReference type="EMBL" id="RHF84743.1"/>
    </source>
</evidence>
<accession>A0A414QVC4</accession>
<reference evidence="1 2" key="1">
    <citation type="submission" date="2018-08" db="EMBL/GenBank/DDBJ databases">
        <title>A genome reference for cultivated species of the human gut microbiota.</title>
        <authorList>
            <person name="Zou Y."/>
            <person name="Xue W."/>
            <person name="Luo G."/>
        </authorList>
    </citation>
    <scope>NUCLEOTIDE SEQUENCE [LARGE SCALE GENOMIC DNA]</scope>
    <source>
        <strain evidence="1 2">AM23-3</strain>
    </source>
</reference>
<protein>
    <submittedName>
        <fullName evidence="1">Uncharacterized protein</fullName>
    </submittedName>
</protein>
<proteinExistence type="predicted"/>
<dbReference type="EMBL" id="QRHO01000004">
    <property type="protein sequence ID" value="RHF84743.1"/>
    <property type="molecule type" value="Genomic_DNA"/>
</dbReference>
<evidence type="ECO:0000313" key="2">
    <source>
        <dbReference type="Proteomes" id="UP000284579"/>
    </source>
</evidence>
<dbReference type="Proteomes" id="UP000284579">
    <property type="component" value="Unassembled WGS sequence"/>
</dbReference>
<dbReference type="AlphaFoldDB" id="A0A414QVC4"/>
<comment type="caution">
    <text evidence="1">The sequence shown here is derived from an EMBL/GenBank/DDBJ whole genome shotgun (WGS) entry which is preliminary data.</text>
</comment>
<name>A0A414QVC4_9FIRM</name>
<gene>
    <name evidence="1" type="ORF">DW656_05330</name>
</gene>